<dbReference type="Gene3D" id="2.40.50.140">
    <property type="entry name" value="Nucleic acid-binding proteins"/>
    <property type="match status" value="1"/>
</dbReference>
<protein>
    <submittedName>
        <fullName evidence="3">Deoxyribonuclease</fullName>
    </submittedName>
</protein>
<dbReference type="Proteomes" id="UP000319894">
    <property type="component" value="Unassembled WGS sequence"/>
</dbReference>
<evidence type="ECO:0000313" key="4">
    <source>
        <dbReference type="Proteomes" id="UP000319894"/>
    </source>
</evidence>
<dbReference type="InterPro" id="IPR002792">
    <property type="entry name" value="TRAM_dom"/>
</dbReference>
<keyword evidence="4" id="KW-1185">Reference proteome</keyword>
<feature type="region of interest" description="Disordered" evidence="1">
    <location>
        <begin position="33"/>
        <end position="126"/>
    </location>
</feature>
<accession>A0A554N857</accession>
<dbReference type="InParanoid" id="A0A554N857"/>
<gene>
    <name evidence="3" type="ORF">DP107_12005</name>
</gene>
<dbReference type="InterPro" id="IPR012340">
    <property type="entry name" value="NA-bd_OB-fold"/>
</dbReference>
<dbReference type="PROSITE" id="PS50926">
    <property type="entry name" value="TRAM"/>
    <property type="match status" value="1"/>
</dbReference>
<dbReference type="AlphaFoldDB" id="A0A554N857"/>
<evidence type="ECO:0000256" key="1">
    <source>
        <dbReference type="SAM" id="MobiDB-lite"/>
    </source>
</evidence>
<organism evidence="3 4">
    <name type="scientific">Haloglomus irregulare</name>
    <dbReference type="NCBI Taxonomy" id="2234134"/>
    <lineage>
        <taxon>Archaea</taxon>
        <taxon>Methanobacteriati</taxon>
        <taxon>Methanobacteriota</taxon>
        <taxon>Stenosarchaea group</taxon>
        <taxon>Halobacteria</taxon>
        <taxon>Halobacteriales</taxon>
        <taxon>Natronomonadaceae</taxon>
        <taxon>Haloglomus</taxon>
    </lineage>
</organism>
<comment type="caution">
    <text evidence="3">The sequence shown here is derived from an EMBL/GenBank/DDBJ whole genome shotgun (WGS) entry which is preliminary data.</text>
</comment>
<reference evidence="3 4" key="1">
    <citation type="submission" date="2018-06" db="EMBL/GenBank/DDBJ databases">
        <title>Natronomonas sp. F16-60 a new haloarchaeon isolated from a solar saltern of Isla Cristina, Huelva, Spain.</title>
        <authorList>
            <person name="Duran-Viseras A."/>
            <person name="Sanchez-Porro C."/>
            <person name="Ventosa A."/>
        </authorList>
    </citation>
    <scope>NUCLEOTIDE SEQUENCE [LARGE SCALE GENOMIC DNA]</scope>
    <source>
        <strain evidence="3 4">F16-60</strain>
    </source>
</reference>
<dbReference type="SUPFAM" id="SSF50249">
    <property type="entry name" value="Nucleic acid-binding proteins"/>
    <property type="match status" value="1"/>
</dbReference>
<name>A0A554N857_9EURY</name>
<proteinExistence type="predicted"/>
<sequence length="166" mass="17819">MDSSTPLCLFTGRVEARNGEYVVTVPEQEVELGNLEPGESYRIGVYPGVNTSSPTSPESSVTTDRDDGEVQTTQRRAGPQLPRDVTPRAKTSAPASSPDETSNQPPVTEGETLQLDIEDVGDQGDGLARVGPGYVVFIPDTEIGQQPLVRIETVRENFAFAEVVGE</sequence>
<dbReference type="EMBL" id="QMDX01000007">
    <property type="protein sequence ID" value="TSD13591.1"/>
    <property type="molecule type" value="Genomic_DNA"/>
</dbReference>
<feature type="compositionally biased region" description="Low complexity" evidence="1">
    <location>
        <begin position="51"/>
        <end position="62"/>
    </location>
</feature>
<feature type="compositionally biased region" description="Polar residues" evidence="1">
    <location>
        <begin position="93"/>
        <end position="106"/>
    </location>
</feature>
<feature type="domain" description="TRAM" evidence="2">
    <location>
        <begin position="106"/>
        <end position="165"/>
    </location>
</feature>
<evidence type="ECO:0000259" key="2">
    <source>
        <dbReference type="PROSITE" id="PS50926"/>
    </source>
</evidence>
<dbReference type="Pfam" id="PF01938">
    <property type="entry name" value="TRAM"/>
    <property type="match status" value="1"/>
</dbReference>
<evidence type="ECO:0000313" key="3">
    <source>
        <dbReference type="EMBL" id="TSD13591.1"/>
    </source>
</evidence>